<keyword evidence="1" id="KW-0472">Membrane</keyword>
<keyword evidence="3" id="KW-1185">Reference proteome</keyword>
<sequence>MKNLRAARATAVLAAVIGLPYATLNLYWALGGHRWVSDYGTHIIGGTGGFAAVSALLAAGMLVAVVAGLAATGRREHSGWTWTAWAAATGMAAYGAVLVLIGVPDALDAPVYRWHAYLFDPWYLVWGLTLGTALLLAARARESDPWSAVGPRPRALQLGRQS</sequence>
<dbReference type="InterPro" id="IPR025058">
    <property type="entry name" value="DUF3995"/>
</dbReference>
<feature type="transmembrane region" description="Helical" evidence="1">
    <location>
        <begin position="12"/>
        <end position="30"/>
    </location>
</feature>
<evidence type="ECO:0000313" key="3">
    <source>
        <dbReference type="Proteomes" id="UP001612915"/>
    </source>
</evidence>
<reference evidence="2 3" key="1">
    <citation type="submission" date="2024-10" db="EMBL/GenBank/DDBJ databases">
        <title>The Natural Products Discovery Center: Release of the First 8490 Sequenced Strains for Exploring Actinobacteria Biosynthetic Diversity.</title>
        <authorList>
            <person name="Kalkreuter E."/>
            <person name="Kautsar S.A."/>
            <person name="Yang D."/>
            <person name="Bader C.D."/>
            <person name="Teijaro C.N."/>
            <person name="Fluegel L."/>
            <person name="Davis C.M."/>
            <person name="Simpson J.R."/>
            <person name="Lauterbach L."/>
            <person name="Steele A.D."/>
            <person name="Gui C."/>
            <person name="Meng S."/>
            <person name="Li G."/>
            <person name="Viehrig K."/>
            <person name="Ye F."/>
            <person name="Su P."/>
            <person name="Kiefer A.F."/>
            <person name="Nichols A."/>
            <person name="Cepeda A.J."/>
            <person name="Yan W."/>
            <person name="Fan B."/>
            <person name="Jiang Y."/>
            <person name="Adhikari A."/>
            <person name="Zheng C.-J."/>
            <person name="Schuster L."/>
            <person name="Cowan T.M."/>
            <person name="Smanski M.J."/>
            <person name="Chevrette M.G."/>
            <person name="De Carvalho L.P.S."/>
            <person name="Shen B."/>
        </authorList>
    </citation>
    <scope>NUCLEOTIDE SEQUENCE [LARGE SCALE GENOMIC DNA]</scope>
    <source>
        <strain evidence="2 3">NPDC049639</strain>
    </source>
</reference>
<dbReference type="EMBL" id="JBITLV010000001">
    <property type="protein sequence ID" value="MFI7585521.1"/>
    <property type="molecule type" value="Genomic_DNA"/>
</dbReference>
<evidence type="ECO:0000313" key="2">
    <source>
        <dbReference type="EMBL" id="MFI7585521.1"/>
    </source>
</evidence>
<dbReference type="Pfam" id="PF13160">
    <property type="entry name" value="DUF3995"/>
    <property type="match status" value="1"/>
</dbReference>
<proteinExistence type="predicted"/>
<organism evidence="2 3">
    <name type="scientific">Spongisporangium articulatum</name>
    <dbReference type="NCBI Taxonomy" id="3362603"/>
    <lineage>
        <taxon>Bacteria</taxon>
        <taxon>Bacillati</taxon>
        <taxon>Actinomycetota</taxon>
        <taxon>Actinomycetes</taxon>
        <taxon>Kineosporiales</taxon>
        <taxon>Kineosporiaceae</taxon>
        <taxon>Spongisporangium</taxon>
    </lineage>
</organism>
<keyword evidence="1" id="KW-0812">Transmembrane</keyword>
<feature type="transmembrane region" description="Helical" evidence="1">
    <location>
        <begin position="121"/>
        <end position="138"/>
    </location>
</feature>
<accession>A0ABW8AGP5</accession>
<dbReference type="Proteomes" id="UP001612915">
    <property type="component" value="Unassembled WGS sequence"/>
</dbReference>
<gene>
    <name evidence="2" type="ORF">ACIB24_00430</name>
</gene>
<feature type="transmembrane region" description="Helical" evidence="1">
    <location>
        <begin position="82"/>
        <end position="101"/>
    </location>
</feature>
<feature type="transmembrane region" description="Helical" evidence="1">
    <location>
        <begin position="50"/>
        <end position="70"/>
    </location>
</feature>
<protein>
    <submittedName>
        <fullName evidence="2">DUF3995 domain-containing protein</fullName>
    </submittedName>
</protein>
<comment type="caution">
    <text evidence="2">The sequence shown here is derived from an EMBL/GenBank/DDBJ whole genome shotgun (WGS) entry which is preliminary data.</text>
</comment>
<evidence type="ECO:0000256" key="1">
    <source>
        <dbReference type="SAM" id="Phobius"/>
    </source>
</evidence>
<keyword evidence="1" id="KW-1133">Transmembrane helix</keyword>
<name>A0ABW8AGP5_9ACTN</name>
<dbReference type="RefSeq" id="WP_398273535.1">
    <property type="nucleotide sequence ID" value="NZ_JBITLV010000001.1"/>
</dbReference>